<comment type="caution">
    <text evidence="1">The sequence shown here is derived from an EMBL/GenBank/DDBJ whole genome shotgun (WGS) entry which is preliminary data.</text>
</comment>
<proteinExistence type="predicted"/>
<reference evidence="1" key="1">
    <citation type="submission" date="2018-12" db="EMBL/GenBank/DDBJ databases">
        <authorList>
            <person name="Will S."/>
            <person name="Neumann-Schaal M."/>
            <person name="Henke P."/>
        </authorList>
    </citation>
    <scope>NUCLEOTIDE SEQUENCE</scope>
    <source>
        <strain evidence="1">PCC 7102</strain>
    </source>
</reference>
<dbReference type="EMBL" id="RSCL01000001">
    <property type="protein sequence ID" value="RUT10101.1"/>
    <property type="molecule type" value="Genomic_DNA"/>
</dbReference>
<dbReference type="AlphaFoldDB" id="A0A433VVH9"/>
<keyword evidence="2" id="KW-1185">Reference proteome</keyword>
<protein>
    <submittedName>
        <fullName evidence="1">Uncharacterized protein</fullName>
    </submittedName>
</protein>
<gene>
    <name evidence="1" type="ORF">DSM106972_005960</name>
</gene>
<organism evidence="1 2">
    <name type="scientific">Dulcicalothrix desertica PCC 7102</name>
    <dbReference type="NCBI Taxonomy" id="232991"/>
    <lineage>
        <taxon>Bacteria</taxon>
        <taxon>Bacillati</taxon>
        <taxon>Cyanobacteriota</taxon>
        <taxon>Cyanophyceae</taxon>
        <taxon>Nostocales</taxon>
        <taxon>Calotrichaceae</taxon>
        <taxon>Dulcicalothrix</taxon>
    </lineage>
</organism>
<dbReference type="Proteomes" id="UP000271624">
    <property type="component" value="Unassembled WGS sequence"/>
</dbReference>
<evidence type="ECO:0000313" key="2">
    <source>
        <dbReference type="Proteomes" id="UP000271624"/>
    </source>
</evidence>
<evidence type="ECO:0000313" key="1">
    <source>
        <dbReference type="EMBL" id="RUT10101.1"/>
    </source>
</evidence>
<name>A0A433VVH9_9CYAN</name>
<sequence>MPTPQESRKHLNSTKVIKSTYIYTKNYSNNFVKPCAKLDIYLIDVYHGTVLQAITT</sequence>
<accession>A0A433VVH9</accession>
<reference evidence="1" key="2">
    <citation type="journal article" date="2019" name="Genome Biol. Evol.">
        <title>Day and night: Metabolic profiles and evolutionary relationships of six axenic non-marine cyanobacteria.</title>
        <authorList>
            <person name="Will S.E."/>
            <person name="Henke P."/>
            <person name="Boedeker C."/>
            <person name="Huang S."/>
            <person name="Brinkmann H."/>
            <person name="Rohde M."/>
            <person name="Jarek M."/>
            <person name="Friedl T."/>
            <person name="Seufert S."/>
            <person name="Schumacher M."/>
            <person name="Overmann J."/>
            <person name="Neumann-Schaal M."/>
            <person name="Petersen J."/>
        </authorList>
    </citation>
    <scope>NUCLEOTIDE SEQUENCE [LARGE SCALE GENOMIC DNA]</scope>
    <source>
        <strain evidence="1">PCC 7102</strain>
    </source>
</reference>